<dbReference type="EC" id="1.11.1.7" evidence="3 16"/>
<keyword evidence="4 16" id="KW-0575">Peroxidase</keyword>
<dbReference type="GO" id="GO:0020037">
    <property type="term" value="F:heme binding"/>
    <property type="evidence" value="ECO:0007669"/>
    <property type="project" value="UniProtKB-UniRule"/>
</dbReference>
<dbReference type="PROSITE" id="PS50873">
    <property type="entry name" value="PEROXIDASE_4"/>
    <property type="match status" value="1"/>
</dbReference>
<dbReference type="SUPFAM" id="SSF48113">
    <property type="entry name" value="Heme-dependent peroxidases"/>
    <property type="match status" value="1"/>
</dbReference>
<evidence type="ECO:0000256" key="8">
    <source>
        <dbReference type="ARBA" id="ARBA00023002"/>
    </source>
</evidence>
<feature type="signal peptide" evidence="16">
    <location>
        <begin position="1"/>
        <end position="24"/>
    </location>
</feature>
<dbReference type="AlphaFoldDB" id="A0A371FSJ0"/>
<comment type="catalytic activity">
    <reaction evidence="1 16">
        <text>2 a phenolic donor + H2O2 = 2 a phenolic radical donor + 2 H2O</text>
        <dbReference type="Rhea" id="RHEA:56136"/>
        <dbReference type="ChEBI" id="CHEBI:15377"/>
        <dbReference type="ChEBI" id="CHEBI:16240"/>
        <dbReference type="ChEBI" id="CHEBI:139520"/>
        <dbReference type="ChEBI" id="CHEBI:139521"/>
        <dbReference type="EC" id="1.11.1.7"/>
    </reaction>
</comment>
<evidence type="ECO:0000256" key="6">
    <source>
        <dbReference type="ARBA" id="ARBA00022723"/>
    </source>
</evidence>
<keyword evidence="7 13" id="KW-0106">Calcium</keyword>
<dbReference type="InterPro" id="IPR000823">
    <property type="entry name" value="Peroxidase_pln"/>
</dbReference>
<sequence length="326" mass="35326">MSATFPKLKIRICLFLCLIGIASADSANKLRPDFYDSKCPQALEAIKAEVIAAVSKDPSLGLAFFRLHFVDCFVQAISQGCDASILLKDTANFTGEQSAIPSSDSTNGKDLILIEKIKARLEKLCPGVVSCADIVAVAARDSIAAVGGPNWSVELGRRDSTTANRSAVATDVPSHLMNLTELLAKFGKKNFTAKEMVAFTGVHTTGYIKCSFFRTRIYNESNIDPSYAKSLQAKCPLVGGDDNLAPLDVTTPILFDNAYYKNLLKKKGLLHSDQQLYNGGSTDSIVEFYAKNPLPFMIDFANAAIKMGNFNPLTGTNGQIRKQCSK</sequence>
<organism evidence="18 19">
    <name type="scientific">Mucuna pruriens</name>
    <name type="common">Velvet bean</name>
    <name type="synonym">Dolichos pruriens</name>
    <dbReference type="NCBI Taxonomy" id="157652"/>
    <lineage>
        <taxon>Eukaryota</taxon>
        <taxon>Viridiplantae</taxon>
        <taxon>Streptophyta</taxon>
        <taxon>Embryophyta</taxon>
        <taxon>Tracheophyta</taxon>
        <taxon>Spermatophyta</taxon>
        <taxon>Magnoliopsida</taxon>
        <taxon>eudicotyledons</taxon>
        <taxon>Gunneridae</taxon>
        <taxon>Pentapetalae</taxon>
        <taxon>rosids</taxon>
        <taxon>fabids</taxon>
        <taxon>Fabales</taxon>
        <taxon>Fabaceae</taxon>
        <taxon>Papilionoideae</taxon>
        <taxon>50 kb inversion clade</taxon>
        <taxon>NPAAA clade</taxon>
        <taxon>indigoferoid/millettioid clade</taxon>
        <taxon>Phaseoleae</taxon>
        <taxon>Mucuna</taxon>
    </lineage>
</organism>
<evidence type="ECO:0000256" key="2">
    <source>
        <dbReference type="ARBA" id="ARBA00002322"/>
    </source>
</evidence>
<dbReference type="OrthoDB" id="2113341at2759"/>
<dbReference type="InterPro" id="IPR033905">
    <property type="entry name" value="Secretory_peroxidase"/>
</dbReference>
<evidence type="ECO:0000256" key="5">
    <source>
        <dbReference type="ARBA" id="ARBA00022617"/>
    </source>
</evidence>
<feature type="binding site" evidence="13">
    <location>
        <position position="204"/>
    </location>
    <ligand>
        <name>Ca(2+)</name>
        <dbReference type="ChEBI" id="CHEBI:29108"/>
        <label>2</label>
    </ligand>
</feature>
<accession>A0A371FSJ0</accession>
<comment type="subcellular location">
    <subcellularLocation>
        <location evidence="16">Secreted</location>
    </subcellularLocation>
</comment>
<comment type="cofactor">
    <cofactor evidence="13 16">
        <name>heme b</name>
        <dbReference type="ChEBI" id="CHEBI:60344"/>
    </cofactor>
    <text evidence="13 16">Binds 1 heme b (iron(II)-protoporphyrin IX) group per subunit.</text>
</comment>
<dbReference type="FunFam" id="1.10.420.10:FF:000006">
    <property type="entry name" value="Peroxidase"/>
    <property type="match status" value="1"/>
</dbReference>
<evidence type="ECO:0000256" key="4">
    <source>
        <dbReference type="ARBA" id="ARBA00022559"/>
    </source>
</evidence>
<proteinExistence type="inferred from homology"/>
<protein>
    <recommendedName>
        <fullName evidence="3 16">Peroxidase</fullName>
        <ecNumber evidence="3 16">1.11.1.7</ecNumber>
    </recommendedName>
</protein>
<feature type="site" description="Transition state stabilizer" evidence="14">
    <location>
        <position position="66"/>
    </location>
</feature>
<dbReference type="PANTHER" id="PTHR31388">
    <property type="entry name" value="PEROXIDASE 72-RELATED"/>
    <property type="match status" value="1"/>
</dbReference>
<evidence type="ECO:0000256" key="1">
    <source>
        <dbReference type="ARBA" id="ARBA00000189"/>
    </source>
</evidence>
<comment type="function">
    <text evidence="2">Removal of H(2)O(2), oxidation of toxic reductants, biosynthesis and degradation of lignin, suberization, auxin catabolism, response to environmental stresses such as wounding, pathogen attack and oxidative stress. These functions might be dependent on each isozyme/isoform in each plant tissue.</text>
</comment>
<dbReference type="Pfam" id="PF00141">
    <property type="entry name" value="peroxidase"/>
    <property type="match status" value="1"/>
</dbReference>
<evidence type="ECO:0000313" key="18">
    <source>
        <dbReference type="EMBL" id="RDX81251.1"/>
    </source>
</evidence>
<keyword evidence="16" id="KW-0376">Hydrogen peroxide</keyword>
<feature type="binding site" evidence="13">
    <location>
        <position position="256"/>
    </location>
    <ligand>
        <name>Ca(2+)</name>
        <dbReference type="ChEBI" id="CHEBI:29108"/>
        <label>2</label>
    </ligand>
</feature>
<dbReference type="Gene3D" id="1.10.520.10">
    <property type="match status" value="1"/>
</dbReference>
<evidence type="ECO:0000259" key="17">
    <source>
        <dbReference type="PROSITE" id="PS50873"/>
    </source>
</evidence>
<comment type="caution">
    <text evidence="18">The sequence shown here is derived from an EMBL/GenBank/DDBJ whole genome shotgun (WGS) entry which is preliminary data.</text>
</comment>
<gene>
    <name evidence="18" type="primary">PNC1</name>
    <name evidence="18" type="ORF">CR513_38093</name>
</gene>
<feature type="binding site" evidence="13">
    <location>
        <position position="80"/>
    </location>
    <ligand>
        <name>Ca(2+)</name>
        <dbReference type="ChEBI" id="CHEBI:29108"/>
        <label>1</label>
    </ligand>
</feature>
<reference evidence="18" key="1">
    <citation type="submission" date="2018-05" db="EMBL/GenBank/DDBJ databases">
        <title>Draft genome of Mucuna pruriens seed.</title>
        <authorList>
            <person name="Nnadi N.E."/>
            <person name="Vos R."/>
            <person name="Hasami M.H."/>
            <person name="Devisetty U.K."/>
            <person name="Aguiy J.C."/>
        </authorList>
    </citation>
    <scope>NUCLEOTIDE SEQUENCE [LARGE SCALE GENOMIC DNA]</scope>
    <source>
        <strain evidence="18">JCA_2017</strain>
    </source>
</reference>
<evidence type="ECO:0000256" key="3">
    <source>
        <dbReference type="ARBA" id="ARBA00012313"/>
    </source>
</evidence>
<feature type="binding site" evidence="13">
    <location>
        <position position="84"/>
    </location>
    <ligand>
        <name>Ca(2+)</name>
        <dbReference type="ChEBI" id="CHEBI:29108"/>
        <label>1</label>
    </ligand>
</feature>
<evidence type="ECO:0000256" key="16">
    <source>
        <dbReference type="RuleBase" id="RU362060"/>
    </source>
</evidence>
<dbReference type="InterPro" id="IPR002016">
    <property type="entry name" value="Haem_peroxidase"/>
</dbReference>
<comment type="similarity">
    <text evidence="16">Belongs to the peroxidase family. Classical plant (class III) peroxidase subfamily.</text>
</comment>
<feature type="binding site" evidence="13">
    <location>
        <position position="251"/>
    </location>
    <ligand>
        <name>Ca(2+)</name>
        <dbReference type="ChEBI" id="CHEBI:29108"/>
        <label>2</label>
    </ligand>
</feature>
<dbReference type="STRING" id="157652.A0A371FSJ0"/>
<keyword evidence="16" id="KW-0732">Signal</keyword>
<keyword evidence="19" id="KW-1185">Reference proteome</keyword>
<feature type="binding site" evidence="13">
    <location>
        <position position="82"/>
    </location>
    <ligand>
        <name>Ca(2+)</name>
        <dbReference type="ChEBI" id="CHEBI:29108"/>
        <label>1</label>
    </ligand>
</feature>
<feature type="chain" id="PRO_5016485728" description="Peroxidase" evidence="16">
    <location>
        <begin position="25"/>
        <end position="326"/>
    </location>
</feature>
<feature type="non-terminal residue" evidence="18">
    <location>
        <position position="1"/>
    </location>
</feature>
<evidence type="ECO:0000256" key="14">
    <source>
        <dbReference type="PIRSR" id="PIRSR600823-4"/>
    </source>
</evidence>
<dbReference type="GO" id="GO:0046872">
    <property type="term" value="F:metal ion binding"/>
    <property type="evidence" value="ECO:0007669"/>
    <property type="project" value="UniProtKB-UniRule"/>
</dbReference>
<keyword evidence="10 15" id="KW-1015">Disulfide bond</keyword>
<feature type="non-terminal residue" evidence="18">
    <location>
        <position position="326"/>
    </location>
</feature>
<keyword evidence="9 13" id="KW-0408">Iron</keyword>
<evidence type="ECO:0000256" key="9">
    <source>
        <dbReference type="ARBA" id="ARBA00023004"/>
    </source>
</evidence>
<dbReference type="GO" id="GO:0042744">
    <property type="term" value="P:hydrogen peroxide catabolic process"/>
    <property type="evidence" value="ECO:0007669"/>
    <property type="project" value="UniProtKB-KW"/>
</dbReference>
<feature type="domain" description="Plant heme peroxidase family profile" evidence="17">
    <location>
        <begin position="29"/>
        <end position="326"/>
    </location>
</feature>
<feature type="binding site" evidence="12">
    <location>
        <position position="173"/>
    </location>
    <ligand>
        <name>substrate</name>
    </ligand>
</feature>
<dbReference type="InterPro" id="IPR010255">
    <property type="entry name" value="Haem_peroxidase_sf"/>
</dbReference>
<dbReference type="PRINTS" id="PR00461">
    <property type="entry name" value="PLPEROXIDASE"/>
</dbReference>
<dbReference type="PRINTS" id="PR00458">
    <property type="entry name" value="PEROXIDASE"/>
</dbReference>
<dbReference type="GO" id="GO:0140825">
    <property type="term" value="F:lactoperoxidase activity"/>
    <property type="evidence" value="ECO:0007669"/>
    <property type="project" value="UniProtKB-EC"/>
</dbReference>
<keyword evidence="11" id="KW-0325">Glycoprotein</keyword>
<feature type="binding site" evidence="13">
    <location>
        <position position="96"/>
    </location>
    <ligand>
        <name>Ca(2+)</name>
        <dbReference type="ChEBI" id="CHEBI:29108"/>
        <label>1</label>
    </ligand>
</feature>
<feature type="binding site" evidence="13">
    <location>
        <position position="74"/>
    </location>
    <ligand>
        <name>Ca(2+)</name>
        <dbReference type="ChEBI" id="CHEBI:29108"/>
        <label>1</label>
    </ligand>
</feature>
<name>A0A371FSJ0_MUCPR</name>
<dbReference type="GO" id="GO:0006979">
    <property type="term" value="P:response to oxidative stress"/>
    <property type="evidence" value="ECO:0007669"/>
    <property type="project" value="UniProtKB-UniRule"/>
</dbReference>
<keyword evidence="16" id="KW-0964">Secreted</keyword>
<feature type="binding site" evidence="13">
    <location>
        <position position="248"/>
    </location>
    <ligand>
        <name>Ca(2+)</name>
        <dbReference type="ChEBI" id="CHEBI:29108"/>
        <label>2</label>
    </ligand>
</feature>
<comment type="cofactor">
    <cofactor evidence="13 16">
        <name>Ca(2+)</name>
        <dbReference type="ChEBI" id="CHEBI:29108"/>
    </cofactor>
    <text evidence="13 16">Binds 2 calcium ions per subunit.</text>
</comment>
<evidence type="ECO:0000256" key="12">
    <source>
        <dbReference type="PIRSR" id="PIRSR600823-2"/>
    </source>
</evidence>
<keyword evidence="6 13" id="KW-0479">Metal-binding</keyword>
<evidence type="ECO:0000313" key="19">
    <source>
        <dbReference type="Proteomes" id="UP000257109"/>
    </source>
</evidence>
<keyword evidence="8 16" id="KW-0560">Oxidoreductase</keyword>
<feature type="disulfide bond" evidence="15">
    <location>
        <begin position="39"/>
        <end position="125"/>
    </location>
</feature>
<feature type="disulfide bond" evidence="15">
    <location>
        <begin position="210"/>
        <end position="235"/>
    </location>
</feature>
<dbReference type="EMBL" id="QJKJ01007974">
    <property type="protein sequence ID" value="RDX81251.1"/>
    <property type="molecule type" value="Genomic_DNA"/>
</dbReference>
<dbReference type="CDD" id="cd00693">
    <property type="entry name" value="secretory_peroxidase"/>
    <property type="match status" value="1"/>
</dbReference>
<dbReference type="Proteomes" id="UP000257109">
    <property type="component" value="Unassembled WGS sequence"/>
</dbReference>
<dbReference type="Gene3D" id="1.10.420.10">
    <property type="entry name" value="Peroxidase, domain 2"/>
    <property type="match status" value="1"/>
</dbReference>
<keyword evidence="5 16" id="KW-0349">Heme</keyword>
<evidence type="ECO:0000256" key="11">
    <source>
        <dbReference type="ARBA" id="ARBA00023180"/>
    </source>
</evidence>
<feature type="binding site" description="axial binding residue" evidence="13">
    <location>
        <position position="203"/>
    </location>
    <ligand>
        <name>heme b</name>
        <dbReference type="ChEBI" id="CHEBI:60344"/>
    </ligand>
    <ligandPart>
        <name>Fe</name>
        <dbReference type="ChEBI" id="CHEBI:18248"/>
    </ligandPart>
</feature>
<feature type="disulfide bond" evidence="15">
    <location>
        <begin position="131"/>
        <end position="324"/>
    </location>
</feature>
<evidence type="ECO:0000256" key="15">
    <source>
        <dbReference type="PIRSR" id="PIRSR600823-5"/>
    </source>
</evidence>
<evidence type="ECO:0000256" key="7">
    <source>
        <dbReference type="ARBA" id="ARBA00022837"/>
    </source>
</evidence>
<dbReference type="GO" id="GO:0005576">
    <property type="term" value="C:extracellular region"/>
    <property type="evidence" value="ECO:0007669"/>
    <property type="project" value="UniProtKB-SubCell"/>
</dbReference>
<evidence type="ECO:0000256" key="13">
    <source>
        <dbReference type="PIRSR" id="PIRSR600823-3"/>
    </source>
</evidence>
<dbReference type="PANTHER" id="PTHR31388:SF132">
    <property type="entry name" value="PEROXIDASE"/>
    <property type="match status" value="1"/>
</dbReference>
<evidence type="ECO:0000256" key="10">
    <source>
        <dbReference type="ARBA" id="ARBA00023157"/>
    </source>
</evidence>
<feature type="disulfide bond" evidence="15">
    <location>
        <begin position="72"/>
        <end position="81"/>
    </location>
</feature>
<feature type="binding site" evidence="13">
    <location>
        <position position="71"/>
    </location>
    <ligand>
        <name>Ca(2+)</name>
        <dbReference type="ChEBI" id="CHEBI:29108"/>
        <label>1</label>
    </ligand>
</feature>